<evidence type="ECO:0000313" key="2">
    <source>
        <dbReference type="Proteomes" id="UP000541444"/>
    </source>
</evidence>
<dbReference type="PANTHER" id="PTHR46328">
    <property type="entry name" value="FAR-RED IMPAIRED RESPONSIVE (FAR1) FAMILY PROTEIN-RELATED"/>
    <property type="match status" value="1"/>
</dbReference>
<proteinExistence type="predicted"/>
<dbReference type="AlphaFoldDB" id="A0A7J7L0P2"/>
<keyword evidence="2" id="KW-1185">Reference proteome</keyword>
<sequence length="104" mass="11706">MSRKPVNSNGDNSRTVEEVTTSSKPFVGMEFDSLHQAFLFYNEYAAIVGFSVRKDKTGSRILMGLIYFAGFVVRKKGYPRNNRENPVKEEIRIIQPVGRVGSSS</sequence>
<name>A0A7J7L0P2_9MAGN</name>
<organism evidence="1 2">
    <name type="scientific">Kingdonia uniflora</name>
    <dbReference type="NCBI Taxonomy" id="39325"/>
    <lineage>
        <taxon>Eukaryota</taxon>
        <taxon>Viridiplantae</taxon>
        <taxon>Streptophyta</taxon>
        <taxon>Embryophyta</taxon>
        <taxon>Tracheophyta</taxon>
        <taxon>Spermatophyta</taxon>
        <taxon>Magnoliopsida</taxon>
        <taxon>Ranunculales</taxon>
        <taxon>Circaeasteraceae</taxon>
        <taxon>Kingdonia</taxon>
    </lineage>
</organism>
<protein>
    <recommendedName>
        <fullName evidence="3">FAR1 domain-containing protein</fullName>
    </recommendedName>
</protein>
<dbReference type="Proteomes" id="UP000541444">
    <property type="component" value="Unassembled WGS sequence"/>
</dbReference>
<evidence type="ECO:0000313" key="1">
    <source>
        <dbReference type="EMBL" id="KAF6136132.1"/>
    </source>
</evidence>
<dbReference type="EMBL" id="JACGCM010002757">
    <property type="protein sequence ID" value="KAF6136132.1"/>
    <property type="molecule type" value="Genomic_DNA"/>
</dbReference>
<reference evidence="1 2" key="1">
    <citation type="journal article" date="2020" name="IScience">
        <title>Genome Sequencing of the Endangered Kingdonia uniflora (Circaeasteraceae, Ranunculales) Reveals Potential Mechanisms of Evolutionary Specialization.</title>
        <authorList>
            <person name="Sun Y."/>
            <person name="Deng T."/>
            <person name="Zhang A."/>
            <person name="Moore M.J."/>
            <person name="Landis J.B."/>
            <person name="Lin N."/>
            <person name="Zhang H."/>
            <person name="Zhang X."/>
            <person name="Huang J."/>
            <person name="Zhang X."/>
            <person name="Sun H."/>
            <person name="Wang H."/>
        </authorList>
    </citation>
    <scope>NUCLEOTIDE SEQUENCE [LARGE SCALE GENOMIC DNA]</scope>
    <source>
        <strain evidence="1">TB1705</strain>
        <tissue evidence="1">Leaf</tissue>
    </source>
</reference>
<gene>
    <name evidence="1" type="ORF">GIB67_030180</name>
</gene>
<dbReference type="OrthoDB" id="688325at2759"/>
<accession>A0A7J7L0P2</accession>
<comment type="caution">
    <text evidence="1">The sequence shown here is derived from an EMBL/GenBank/DDBJ whole genome shotgun (WGS) entry which is preliminary data.</text>
</comment>
<dbReference type="PANTHER" id="PTHR46328:SF27">
    <property type="entry name" value="OS12G0287500 PROTEIN"/>
    <property type="match status" value="1"/>
</dbReference>
<evidence type="ECO:0008006" key="3">
    <source>
        <dbReference type="Google" id="ProtNLM"/>
    </source>
</evidence>